<dbReference type="InterPro" id="IPR010982">
    <property type="entry name" value="Lambda_DNA-bd_dom_sf"/>
</dbReference>
<dbReference type="InterPro" id="IPR001387">
    <property type="entry name" value="Cro/C1-type_HTH"/>
</dbReference>
<feature type="region of interest" description="Disordered" evidence="1">
    <location>
        <begin position="374"/>
        <end position="397"/>
    </location>
</feature>
<dbReference type="EMBL" id="CP096040">
    <property type="protein sequence ID" value="USQ97084.1"/>
    <property type="molecule type" value="Genomic_DNA"/>
</dbReference>
<dbReference type="Pfam" id="PF13413">
    <property type="entry name" value="HTH_25"/>
    <property type="match status" value="1"/>
</dbReference>
<dbReference type="InterPro" id="IPR050400">
    <property type="entry name" value="Bact_Cytoskel_RodZ"/>
</dbReference>
<evidence type="ECO:0000259" key="3">
    <source>
        <dbReference type="SMART" id="SM00530"/>
    </source>
</evidence>
<keyword evidence="5" id="KW-1185">Reference proteome</keyword>
<dbReference type="SMART" id="SM00530">
    <property type="entry name" value="HTH_XRE"/>
    <property type="match status" value="1"/>
</dbReference>
<dbReference type="PANTHER" id="PTHR34475">
    <property type="match status" value="1"/>
</dbReference>
<feature type="domain" description="HTH cro/C1-type" evidence="3">
    <location>
        <begin position="69"/>
        <end position="130"/>
    </location>
</feature>
<evidence type="ECO:0000313" key="4">
    <source>
        <dbReference type="EMBL" id="USQ97084.1"/>
    </source>
</evidence>
<proteinExistence type="predicted"/>
<keyword evidence="2" id="KW-0812">Transmembrane</keyword>
<dbReference type="Gene3D" id="1.10.260.40">
    <property type="entry name" value="lambda repressor-like DNA-binding domains"/>
    <property type="match status" value="1"/>
</dbReference>
<dbReference type="PANTHER" id="PTHR34475:SF1">
    <property type="entry name" value="CYTOSKELETON PROTEIN RODZ"/>
    <property type="match status" value="1"/>
</dbReference>
<evidence type="ECO:0000256" key="2">
    <source>
        <dbReference type="SAM" id="Phobius"/>
    </source>
</evidence>
<feature type="compositionally biased region" description="Low complexity" evidence="1">
    <location>
        <begin position="374"/>
        <end position="390"/>
    </location>
</feature>
<dbReference type="Proteomes" id="UP001057520">
    <property type="component" value="Chromosome"/>
</dbReference>
<feature type="region of interest" description="Disordered" evidence="1">
    <location>
        <begin position="215"/>
        <end position="237"/>
    </location>
</feature>
<sequence length="397" mass="40555">MPLDMGNVRRLRLVADADDVATEAHDAPVLDTPIPDASVSDAPIPDAPVDAPVVVRQPSLDDGADIGQALRSARTARGMSAQTVAEATRIRQSYIEALEEMRLDELPSRPFTIGYIRAYASLLGLDPEAAVSRFKADAPDEGGELRAPVGVRRERDPRLAMIFAGGVLVVGAILLWNLAQRAIAKDEPPAQVASAATSAQVQAHASNSQVALGAPLPAPVESTTPEPYKTPGLDDAAANGGSVDAAKAAAKARAEAEARAGIIDPALRVNLGAPFKPKGAVMGASPAESSGVILQARKAATLVVRGGDGQVYFARALAAGEAYRAPRTAGLIADVSDPAVFDVYGNGALTGRLPSNSTALGKLIPPPAAPVAVAPKPVAPSAAPAVSAPQPTAPKPQ</sequence>
<reference evidence="4 5" key="1">
    <citation type="submission" date="2022-04" db="EMBL/GenBank/DDBJ databases">
        <title>Genome sequence of soybean root-associated Caulobacter segnis RL271.</title>
        <authorList>
            <person name="Longley R."/>
            <person name="Bonito G."/>
            <person name="Trigodet F."/>
            <person name="Crosson S."/>
            <person name="Fiebig A."/>
        </authorList>
    </citation>
    <scope>NUCLEOTIDE SEQUENCE [LARGE SCALE GENOMIC DNA]</scope>
    <source>
        <strain evidence="4 5">RL271</strain>
    </source>
</reference>
<keyword evidence="2" id="KW-1133">Transmembrane helix</keyword>
<evidence type="ECO:0000313" key="5">
    <source>
        <dbReference type="Proteomes" id="UP001057520"/>
    </source>
</evidence>
<accession>A0ABY4ZWR3</accession>
<feature type="transmembrane region" description="Helical" evidence="2">
    <location>
        <begin position="159"/>
        <end position="179"/>
    </location>
</feature>
<evidence type="ECO:0000256" key="1">
    <source>
        <dbReference type="SAM" id="MobiDB-lite"/>
    </source>
</evidence>
<dbReference type="SUPFAM" id="SSF47413">
    <property type="entry name" value="lambda repressor-like DNA-binding domains"/>
    <property type="match status" value="1"/>
</dbReference>
<dbReference type="CDD" id="cd00093">
    <property type="entry name" value="HTH_XRE"/>
    <property type="match status" value="1"/>
</dbReference>
<protein>
    <submittedName>
        <fullName evidence="4">Helix-turn-helix domain-containing protein</fullName>
    </submittedName>
</protein>
<keyword evidence="2" id="KW-0472">Membrane</keyword>
<organism evidence="4 5">
    <name type="scientific">Caulobacter segnis</name>
    <dbReference type="NCBI Taxonomy" id="88688"/>
    <lineage>
        <taxon>Bacteria</taxon>
        <taxon>Pseudomonadati</taxon>
        <taxon>Pseudomonadota</taxon>
        <taxon>Alphaproteobacteria</taxon>
        <taxon>Caulobacterales</taxon>
        <taxon>Caulobacteraceae</taxon>
        <taxon>Caulobacter</taxon>
    </lineage>
</organism>
<name>A0ABY4ZWR3_9CAUL</name>
<gene>
    <name evidence="4" type="ORF">MZV50_05895</name>
</gene>